<feature type="transmembrane region" description="Helical" evidence="9">
    <location>
        <begin position="37"/>
        <end position="58"/>
    </location>
</feature>
<comment type="caution">
    <text evidence="12">The sequence shown here is derived from an EMBL/GenBank/DDBJ whole genome shotgun (WGS) entry which is preliminary data.</text>
</comment>
<protein>
    <submittedName>
        <fullName evidence="12">ABC transporter ATP-binding protein</fullName>
    </submittedName>
</protein>
<dbReference type="GO" id="GO:0005524">
    <property type="term" value="F:ATP binding"/>
    <property type="evidence" value="ECO:0007669"/>
    <property type="project" value="UniProtKB-KW"/>
</dbReference>
<dbReference type="InterPro" id="IPR027417">
    <property type="entry name" value="P-loop_NTPase"/>
</dbReference>
<dbReference type="SMART" id="SM00382">
    <property type="entry name" value="AAA"/>
    <property type="match status" value="1"/>
</dbReference>
<keyword evidence="2" id="KW-0813">Transport</keyword>
<dbReference type="Pfam" id="PF00664">
    <property type="entry name" value="ABC_membrane"/>
    <property type="match status" value="1"/>
</dbReference>
<evidence type="ECO:0000256" key="7">
    <source>
        <dbReference type="ARBA" id="ARBA00022989"/>
    </source>
</evidence>
<dbReference type="InterPro" id="IPR017871">
    <property type="entry name" value="ABC_transporter-like_CS"/>
</dbReference>
<feature type="transmembrane region" description="Helical" evidence="9">
    <location>
        <begin position="289"/>
        <end position="310"/>
    </location>
</feature>
<dbReference type="Gene3D" id="1.20.1560.10">
    <property type="entry name" value="ABC transporter type 1, transmembrane domain"/>
    <property type="match status" value="1"/>
</dbReference>
<feature type="transmembrane region" description="Helical" evidence="9">
    <location>
        <begin position="334"/>
        <end position="355"/>
    </location>
</feature>
<evidence type="ECO:0000256" key="3">
    <source>
        <dbReference type="ARBA" id="ARBA00022475"/>
    </source>
</evidence>
<dbReference type="InterPro" id="IPR011527">
    <property type="entry name" value="ABC1_TM_dom"/>
</dbReference>
<evidence type="ECO:0000256" key="1">
    <source>
        <dbReference type="ARBA" id="ARBA00004651"/>
    </source>
</evidence>
<dbReference type="Gene3D" id="3.40.50.300">
    <property type="entry name" value="P-loop containing nucleotide triphosphate hydrolases"/>
    <property type="match status" value="1"/>
</dbReference>
<dbReference type="PROSITE" id="PS00211">
    <property type="entry name" value="ABC_TRANSPORTER_1"/>
    <property type="match status" value="1"/>
</dbReference>
<feature type="domain" description="ABC transporter" evidence="10">
    <location>
        <begin position="396"/>
        <end position="632"/>
    </location>
</feature>
<evidence type="ECO:0000256" key="8">
    <source>
        <dbReference type="ARBA" id="ARBA00023136"/>
    </source>
</evidence>
<reference evidence="12" key="2">
    <citation type="journal article" date="2021" name="PeerJ">
        <title>Extensive microbial diversity within the chicken gut microbiome revealed by metagenomics and culture.</title>
        <authorList>
            <person name="Gilroy R."/>
            <person name="Ravi A."/>
            <person name="Getino M."/>
            <person name="Pursley I."/>
            <person name="Horton D.L."/>
            <person name="Alikhan N.F."/>
            <person name="Baker D."/>
            <person name="Gharbi K."/>
            <person name="Hall N."/>
            <person name="Watson M."/>
            <person name="Adriaenssens E.M."/>
            <person name="Foster-Nyarko E."/>
            <person name="Jarju S."/>
            <person name="Secka A."/>
            <person name="Antonio M."/>
            <person name="Oren A."/>
            <person name="Chaudhuri R.R."/>
            <person name="La Ragione R."/>
            <person name="Hildebrand F."/>
            <person name="Pallen M.J."/>
        </authorList>
    </citation>
    <scope>NUCLEOTIDE SEQUENCE</scope>
    <source>
        <strain evidence="12">17113</strain>
    </source>
</reference>
<dbReference type="GO" id="GO:0016887">
    <property type="term" value="F:ATP hydrolysis activity"/>
    <property type="evidence" value="ECO:0007669"/>
    <property type="project" value="InterPro"/>
</dbReference>
<accession>A0A9D9DEE7</accession>
<evidence type="ECO:0000256" key="6">
    <source>
        <dbReference type="ARBA" id="ARBA00022840"/>
    </source>
</evidence>
<sequence>MKHNTLTYSEQDRALDKQDAKKTLPIYIECLKPSWRLIIVDFIVILLDAFFELMIPYLSGRLIQDGLEGYGALDALGNPTPIVIGGGFDQPALFYVWLYGGLMIGCALLAIACQLCGMKLSAVISSDYIERLRNTIFAKAEQFSFSNIGDFPVSKLTTMLSNDCNNIRFFILMFVRMGFKQSIVATLCFVFIFSLNWLIGIIALPMVAIAFLIIVVIIRKTKPQFILTQSAIDNVNHNVEEDTEGIREVKAFCREGHMQEKFEKANGELTDITFVSVWRLGLSGSITTLTINLVITAIQLLGGFSMLYTADPNPLWTMFNNGNPLFDAGELSMLTSYAAVLTMSFSFLSMLVQFYSRAEASKERIDRVLCEEIDISYSPKPKTADFDPDHLNGGDVDFENLVFSYLKDPTKPAVGPINLHISSGEKIGIIGGTGSGKSSLVNLIPRLYDATSGQVKIGGHDVKDYSLNALRGEIGVVLQNNVLFTGTIRSNIQWGKKDATDEEIFKALDVACASDFVKSFKDGLDTPVSQGGKSVSGGQKQRLCIARAVIKNPKILILDDSVSACDMDTSRRIQEQLSSNLKGTTVFMIAQRVDSIKRCDKILVLDNGKLISFGTHDQLMQGCPLYRDIAEIQAKGVE</sequence>
<evidence type="ECO:0000256" key="9">
    <source>
        <dbReference type="SAM" id="Phobius"/>
    </source>
</evidence>
<feature type="transmembrane region" description="Helical" evidence="9">
    <location>
        <begin position="169"/>
        <end position="192"/>
    </location>
</feature>
<reference evidence="12" key="1">
    <citation type="submission" date="2020-10" db="EMBL/GenBank/DDBJ databases">
        <authorList>
            <person name="Gilroy R."/>
        </authorList>
    </citation>
    <scope>NUCLEOTIDE SEQUENCE</scope>
    <source>
        <strain evidence="12">17113</strain>
    </source>
</reference>
<name>A0A9D9DEE7_9FIRM</name>
<keyword evidence="4 9" id="KW-0812">Transmembrane</keyword>
<comment type="subcellular location">
    <subcellularLocation>
        <location evidence="1">Cell membrane</location>
        <topology evidence="1">Multi-pass membrane protein</topology>
    </subcellularLocation>
</comment>
<evidence type="ECO:0000259" key="11">
    <source>
        <dbReference type="PROSITE" id="PS50929"/>
    </source>
</evidence>
<dbReference type="CDD" id="cd18548">
    <property type="entry name" value="ABC_6TM_Tm287_like"/>
    <property type="match status" value="1"/>
</dbReference>
<keyword evidence="7 9" id="KW-1133">Transmembrane helix</keyword>
<dbReference type="Pfam" id="PF00005">
    <property type="entry name" value="ABC_tran"/>
    <property type="match status" value="1"/>
</dbReference>
<dbReference type="PROSITE" id="PS50893">
    <property type="entry name" value="ABC_TRANSPORTER_2"/>
    <property type="match status" value="1"/>
</dbReference>
<dbReference type="InterPro" id="IPR039421">
    <property type="entry name" value="Type_1_exporter"/>
</dbReference>
<dbReference type="PANTHER" id="PTHR43394:SF1">
    <property type="entry name" value="ATP-BINDING CASSETTE SUB-FAMILY B MEMBER 10, MITOCHONDRIAL"/>
    <property type="match status" value="1"/>
</dbReference>
<dbReference type="FunFam" id="3.40.50.300:FF:000221">
    <property type="entry name" value="Multidrug ABC transporter ATP-binding protein"/>
    <property type="match status" value="1"/>
</dbReference>
<dbReference type="EMBL" id="JADINA010000012">
    <property type="protein sequence ID" value="MBO8426032.1"/>
    <property type="molecule type" value="Genomic_DNA"/>
</dbReference>
<evidence type="ECO:0000313" key="13">
    <source>
        <dbReference type="Proteomes" id="UP000823634"/>
    </source>
</evidence>
<dbReference type="PANTHER" id="PTHR43394">
    <property type="entry name" value="ATP-DEPENDENT PERMEASE MDL1, MITOCHONDRIAL"/>
    <property type="match status" value="1"/>
</dbReference>
<keyword evidence="6 12" id="KW-0067">ATP-binding</keyword>
<feature type="transmembrane region" description="Helical" evidence="9">
    <location>
        <begin position="94"/>
        <end position="116"/>
    </location>
</feature>
<feature type="domain" description="ABC transmembrane type-1" evidence="11">
    <location>
        <begin position="39"/>
        <end position="357"/>
    </location>
</feature>
<dbReference type="AlphaFoldDB" id="A0A9D9DEE7"/>
<evidence type="ECO:0000256" key="5">
    <source>
        <dbReference type="ARBA" id="ARBA00022741"/>
    </source>
</evidence>
<dbReference type="GO" id="GO:0005886">
    <property type="term" value="C:plasma membrane"/>
    <property type="evidence" value="ECO:0007669"/>
    <property type="project" value="UniProtKB-SubCell"/>
</dbReference>
<dbReference type="SUPFAM" id="SSF90123">
    <property type="entry name" value="ABC transporter transmembrane region"/>
    <property type="match status" value="1"/>
</dbReference>
<dbReference type="SUPFAM" id="SSF52540">
    <property type="entry name" value="P-loop containing nucleoside triphosphate hydrolases"/>
    <property type="match status" value="1"/>
</dbReference>
<dbReference type="Proteomes" id="UP000823634">
    <property type="component" value="Unassembled WGS sequence"/>
</dbReference>
<evidence type="ECO:0000313" key="12">
    <source>
        <dbReference type="EMBL" id="MBO8426032.1"/>
    </source>
</evidence>
<evidence type="ECO:0000259" key="10">
    <source>
        <dbReference type="PROSITE" id="PS50893"/>
    </source>
</evidence>
<dbReference type="PROSITE" id="PS50929">
    <property type="entry name" value="ABC_TM1F"/>
    <property type="match status" value="1"/>
</dbReference>
<evidence type="ECO:0000256" key="4">
    <source>
        <dbReference type="ARBA" id="ARBA00022692"/>
    </source>
</evidence>
<evidence type="ECO:0000256" key="2">
    <source>
        <dbReference type="ARBA" id="ARBA00022448"/>
    </source>
</evidence>
<proteinExistence type="predicted"/>
<keyword evidence="3" id="KW-1003">Cell membrane</keyword>
<dbReference type="GO" id="GO:0015421">
    <property type="term" value="F:ABC-type oligopeptide transporter activity"/>
    <property type="evidence" value="ECO:0007669"/>
    <property type="project" value="TreeGrafter"/>
</dbReference>
<feature type="transmembrane region" description="Helical" evidence="9">
    <location>
        <begin position="198"/>
        <end position="218"/>
    </location>
</feature>
<dbReference type="InterPro" id="IPR003439">
    <property type="entry name" value="ABC_transporter-like_ATP-bd"/>
</dbReference>
<dbReference type="InterPro" id="IPR003593">
    <property type="entry name" value="AAA+_ATPase"/>
</dbReference>
<keyword evidence="8 9" id="KW-0472">Membrane</keyword>
<keyword evidence="5" id="KW-0547">Nucleotide-binding</keyword>
<organism evidence="12 13">
    <name type="scientific">Candidatus Alloenteromonas pullistercoris</name>
    <dbReference type="NCBI Taxonomy" id="2840785"/>
    <lineage>
        <taxon>Bacteria</taxon>
        <taxon>Bacillati</taxon>
        <taxon>Bacillota</taxon>
        <taxon>Bacillota incertae sedis</taxon>
        <taxon>Candidatus Alloenteromonas</taxon>
    </lineage>
</organism>
<dbReference type="InterPro" id="IPR036640">
    <property type="entry name" value="ABC1_TM_sf"/>
</dbReference>
<gene>
    <name evidence="12" type="ORF">IAC61_01775</name>
</gene>